<dbReference type="GO" id="GO:0004553">
    <property type="term" value="F:hydrolase activity, hydrolyzing O-glycosyl compounds"/>
    <property type="evidence" value="ECO:0007669"/>
    <property type="project" value="InterPro"/>
</dbReference>
<organism evidence="4 5">
    <name type="scientific">Candidatus Daviesbacteria bacterium RIFCSPHIGHO2_12_FULL_43_11</name>
    <dbReference type="NCBI Taxonomy" id="1797780"/>
    <lineage>
        <taxon>Bacteria</taxon>
        <taxon>Candidatus Daviesiibacteriota</taxon>
    </lineage>
</organism>
<feature type="transmembrane region" description="Helical" evidence="2">
    <location>
        <begin position="20"/>
        <end position="41"/>
    </location>
</feature>
<evidence type="ECO:0000313" key="5">
    <source>
        <dbReference type="Proteomes" id="UP000176405"/>
    </source>
</evidence>
<dbReference type="STRING" id="1797780.A3E45_04350"/>
<evidence type="ECO:0000259" key="3">
    <source>
        <dbReference type="PROSITE" id="PS51766"/>
    </source>
</evidence>
<keyword evidence="2" id="KW-0812">Transmembrane</keyword>
<protein>
    <recommendedName>
        <fullName evidence="3">Dockerin domain-containing protein</fullName>
    </recommendedName>
</protein>
<dbReference type="PROSITE" id="PS00018">
    <property type="entry name" value="EF_HAND_1"/>
    <property type="match status" value="1"/>
</dbReference>
<dbReference type="InterPro" id="IPR002105">
    <property type="entry name" value="Dockerin_1_rpt"/>
</dbReference>
<feature type="domain" description="Dockerin" evidence="3">
    <location>
        <begin position="198"/>
        <end position="271"/>
    </location>
</feature>
<comment type="caution">
    <text evidence="4">The sequence shown here is derived from an EMBL/GenBank/DDBJ whole genome shotgun (WGS) entry which is preliminary data.</text>
</comment>
<dbReference type="Gene3D" id="1.10.1330.10">
    <property type="entry name" value="Dockerin domain"/>
    <property type="match status" value="1"/>
</dbReference>
<feature type="region of interest" description="Disordered" evidence="1">
    <location>
        <begin position="58"/>
        <end position="92"/>
    </location>
</feature>
<feature type="compositionally biased region" description="Polar residues" evidence="1">
    <location>
        <begin position="58"/>
        <end position="70"/>
    </location>
</feature>
<evidence type="ECO:0000256" key="2">
    <source>
        <dbReference type="SAM" id="Phobius"/>
    </source>
</evidence>
<dbReference type="CDD" id="cd14256">
    <property type="entry name" value="Dockerin_I"/>
    <property type="match status" value="1"/>
</dbReference>
<feature type="region of interest" description="Disordered" evidence="1">
    <location>
        <begin position="276"/>
        <end position="301"/>
    </location>
</feature>
<dbReference type="InterPro" id="IPR016134">
    <property type="entry name" value="Dockerin_dom"/>
</dbReference>
<dbReference type="InterPro" id="IPR036439">
    <property type="entry name" value="Dockerin_dom_sf"/>
</dbReference>
<gene>
    <name evidence="4" type="ORF">A3E45_04350</name>
</gene>
<keyword evidence="2" id="KW-0472">Membrane</keyword>
<name>A0A1F5K217_9BACT</name>
<dbReference type="SUPFAM" id="SSF63446">
    <property type="entry name" value="Type I dockerin domain"/>
    <property type="match status" value="1"/>
</dbReference>
<evidence type="ECO:0000313" key="4">
    <source>
        <dbReference type="EMBL" id="OGE34894.1"/>
    </source>
</evidence>
<dbReference type="PROSITE" id="PS51766">
    <property type="entry name" value="DOCKERIN"/>
    <property type="match status" value="1"/>
</dbReference>
<dbReference type="InterPro" id="IPR018247">
    <property type="entry name" value="EF_Hand_1_Ca_BS"/>
</dbReference>
<dbReference type="Proteomes" id="UP000176405">
    <property type="component" value="Unassembled WGS sequence"/>
</dbReference>
<feature type="compositionally biased region" description="Low complexity" evidence="1">
    <location>
        <begin position="276"/>
        <end position="290"/>
    </location>
</feature>
<keyword evidence="2" id="KW-1133">Transmembrane helix</keyword>
<dbReference type="AlphaFoldDB" id="A0A1F5K217"/>
<evidence type="ECO:0000256" key="1">
    <source>
        <dbReference type="SAM" id="MobiDB-lite"/>
    </source>
</evidence>
<sequence>MLNIHTMQDFADKLNLTRNQLFGLIGFVVILLSIPLSFSLARSSQVFRSRADELKKTATSSAQIKKSPVTQPLEVPATSPLSELEQPAPTPDALASSLNTAFGPTLNVKINLEGRPAGDQSAKVFIGIAQGTPTGKPTYVLSFTVDFPASGEFKGLSLAGLNPGSTYTAYVKGPAQIDSSSTFTMSPTETNLNNNLALLLLSGDLNEDNTINSADYTVAKAIYGATASSANWNARADLNQDGVINNLDLVYITKNTGKTGASSIWYSSQPVASGSASLTTSGSATPATGGPATGTTGGPARNASYSDAGGYWFWMPAI</sequence>
<accession>A0A1F5K217</accession>
<proteinExistence type="predicted"/>
<dbReference type="Pfam" id="PF00404">
    <property type="entry name" value="Dockerin_1"/>
    <property type="match status" value="1"/>
</dbReference>
<dbReference type="EMBL" id="MFDH01000031">
    <property type="protein sequence ID" value="OGE34894.1"/>
    <property type="molecule type" value="Genomic_DNA"/>
</dbReference>
<dbReference type="GO" id="GO:0000272">
    <property type="term" value="P:polysaccharide catabolic process"/>
    <property type="evidence" value="ECO:0007669"/>
    <property type="project" value="InterPro"/>
</dbReference>
<reference evidence="4 5" key="1">
    <citation type="journal article" date="2016" name="Nat. Commun.">
        <title>Thousands of microbial genomes shed light on interconnected biogeochemical processes in an aquifer system.</title>
        <authorList>
            <person name="Anantharaman K."/>
            <person name="Brown C.T."/>
            <person name="Hug L.A."/>
            <person name="Sharon I."/>
            <person name="Castelle C.J."/>
            <person name="Probst A.J."/>
            <person name="Thomas B.C."/>
            <person name="Singh A."/>
            <person name="Wilkins M.J."/>
            <person name="Karaoz U."/>
            <person name="Brodie E.L."/>
            <person name="Williams K.H."/>
            <person name="Hubbard S.S."/>
            <person name="Banfield J.F."/>
        </authorList>
    </citation>
    <scope>NUCLEOTIDE SEQUENCE [LARGE SCALE GENOMIC DNA]</scope>
</reference>